<sequence>MDVTIAKGLSVLFQARADSWLQEAALKGWAIDSGFTWFENSPYRNFAGVGVRTVMLNPMLTSAAQDQLVARALLQTDGPSVLRGWRARKYQCRSFQFTRALLRTYYTVFE</sequence>
<accession>A0A177T945</accession>
<gene>
    <name evidence="1" type="ORF">A4X13_0g8680</name>
</gene>
<keyword evidence="2" id="KW-1185">Reference proteome</keyword>
<evidence type="ECO:0000313" key="2">
    <source>
        <dbReference type="Proteomes" id="UP000077521"/>
    </source>
</evidence>
<evidence type="ECO:0000313" key="1">
    <source>
        <dbReference type="EMBL" id="KAE8237662.1"/>
    </source>
</evidence>
<proteinExistence type="predicted"/>
<reference evidence="1" key="1">
    <citation type="submission" date="2016-04" db="EMBL/GenBank/DDBJ databases">
        <authorList>
            <person name="Nguyen H.D."/>
            <person name="Samba Siva P."/>
            <person name="Cullis J."/>
            <person name="Levesque C.A."/>
            <person name="Hambleton S."/>
        </authorList>
    </citation>
    <scope>NUCLEOTIDE SEQUENCE</scope>
    <source>
        <strain evidence="1">DAOMC 236416</strain>
    </source>
</reference>
<reference evidence="1" key="2">
    <citation type="journal article" date="2019" name="IMA Fungus">
        <title>Genome sequencing and comparison of five Tilletia species to identify candidate genes for the detection of regulated species infecting wheat.</title>
        <authorList>
            <person name="Nguyen H.D.T."/>
            <person name="Sultana T."/>
            <person name="Kesanakurti P."/>
            <person name="Hambleton S."/>
        </authorList>
    </citation>
    <scope>NUCLEOTIDE SEQUENCE</scope>
    <source>
        <strain evidence="1">DAOMC 236416</strain>
    </source>
</reference>
<organism evidence="1 2">
    <name type="scientific">Tilletia indica</name>
    <dbReference type="NCBI Taxonomy" id="43049"/>
    <lineage>
        <taxon>Eukaryota</taxon>
        <taxon>Fungi</taxon>
        <taxon>Dikarya</taxon>
        <taxon>Basidiomycota</taxon>
        <taxon>Ustilaginomycotina</taxon>
        <taxon>Exobasidiomycetes</taxon>
        <taxon>Tilletiales</taxon>
        <taxon>Tilletiaceae</taxon>
        <taxon>Tilletia</taxon>
    </lineage>
</organism>
<dbReference type="AlphaFoldDB" id="A0A177T945"/>
<name>A0A177T945_9BASI</name>
<protein>
    <submittedName>
        <fullName evidence="1">Uncharacterized protein</fullName>
    </submittedName>
</protein>
<dbReference type="Proteomes" id="UP000077521">
    <property type="component" value="Unassembled WGS sequence"/>
</dbReference>
<dbReference type="EMBL" id="LWDF02001681">
    <property type="protein sequence ID" value="KAE8237662.1"/>
    <property type="molecule type" value="Genomic_DNA"/>
</dbReference>
<comment type="caution">
    <text evidence="1">The sequence shown here is derived from an EMBL/GenBank/DDBJ whole genome shotgun (WGS) entry which is preliminary data.</text>
</comment>